<dbReference type="OrthoDB" id="331544at2759"/>
<dbReference type="PANTHER" id="PTHR43000">
    <property type="entry name" value="DTDP-D-GLUCOSE 4,6-DEHYDRATASE-RELATED"/>
    <property type="match status" value="1"/>
</dbReference>
<dbReference type="InterPro" id="IPR016040">
    <property type="entry name" value="NAD(P)-bd_dom"/>
</dbReference>
<feature type="domain" description="NAD(P)-binding" evidence="1">
    <location>
        <begin position="12"/>
        <end position="358"/>
    </location>
</feature>
<dbReference type="EMBL" id="KE503206">
    <property type="protein sequence ID" value="EPX73415.1"/>
    <property type="molecule type" value="Genomic_DNA"/>
</dbReference>
<evidence type="ECO:0000313" key="2">
    <source>
        <dbReference type="EMBL" id="EPX73415.1"/>
    </source>
</evidence>
<keyword evidence="3" id="KW-1185">Reference proteome</keyword>
<dbReference type="GeneID" id="25031614"/>
<sequence>MTTSDEYEQHVLVTGGAGFIGSHCLDFLVSKYPQYHFTCMDSLNYASENSKKHLQNVLGKPNFTFIKIDLVTEYSALEKFIVDDFPNTQITHIINFAAESCVDRSFQNPIFFVKNNILCAQHLLECSRLLLDRYPHLHREFTFLHISTDEVYGEQGVHENAKENSALRPTNPYAASKAATDLIVQSYYYSYNLPVVMIRANNIYGPRQHNEKLVPMTINKLHLFLQQKNHDVMLDKITIHGDGSQKRKYLHVYDFLTALDLVWKKQRKNVSASSTPRPAGPQVFNVGSDDELDNYSLVKHICNCFFKKKFPSRKFDDSQFMVFVKNRNYNDARYSLNYDKIKQIGWMPQISLDQGINELINDTFE</sequence>
<dbReference type="AlphaFoldDB" id="S9R4Z1"/>
<dbReference type="VEuPathDB" id="FungiDB:SOCG_02639"/>
<name>S9R4Z1_SCHOY</name>
<dbReference type="GO" id="GO:0009225">
    <property type="term" value="P:nucleotide-sugar metabolic process"/>
    <property type="evidence" value="ECO:0007669"/>
    <property type="project" value="UniProtKB-ARBA"/>
</dbReference>
<dbReference type="HOGENOM" id="CLU_007383_1_14_1"/>
<evidence type="ECO:0000313" key="3">
    <source>
        <dbReference type="Proteomes" id="UP000016088"/>
    </source>
</evidence>
<dbReference type="Pfam" id="PF16363">
    <property type="entry name" value="GDP_Man_Dehyd"/>
    <property type="match status" value="1"/>
</dbReference>
<protein>
    <submittedName>
        <fullName evidence="2">Nucleotide-sugar 4,6-dehydratase</fullName>
    </submittedName>
</protein>
<evidence type="ECO:0000259" key="1">
    <source>
        <dbReference type="Pfam" id="PF16363"/>
    </source>
</evidence>
<dbReference type="eggNOG" id="KOG0747">
    <property type="taxonomic scope" value="Eukaryota"/>
</dbReference>
<organism evidence="2 3">
    <name type="scientific">Schizosaccharomyces octosporus (strain yFS286)</name>
    <name type="common">Fission yeast</name>
    <name type="synonym">Octosporomyces octosporus</name>
    <dbReference type="NCBI Taxonomy" id="483514"/>
    <lineage>
        <taxon>Eukaryota</taxon>
        <taxon>Fungi</taxon>
        <taxon>Dikarya</taxon>
        <taxon>Ascomycota</taxon>
        <taxon>Taphrinomycotina</taxon>
        <taxon>Schizosaccharomycetes</taxon>
        <taxon>Schizosaccharomycetales</taxon>
        <taxon>Schizosaccharomycetaceae</taxon>
        <taxon>Schizosaccharomyces</taxon>
    </lineage>
</organism>
<dbReference type="Gene3D" id="3.40.50.720">
    <property type="entry name" value="NAD(P)-binding Rossmann-like Domain"/>
    <property type="match status" value="1"/>
</dbReference>
<dbReference type="Gene3D" id="3.90.25.10">
    <property type="entry name" value="UDP-galactose 4-epimerase, domain 1"/>
    <property type="match status" value="1"/>
</dbReference>
<dbReference type="InterPro" id="IPR036291">
    <property type="entry name" value="NAD(P)-bd_dom_sf"/>
</dbReference>
<dbReference type="FunFam" id="3.40.50.720:FF:000304">
    <property type="entry name" value="UDP-glucose 4,6-dehydratase"/>
    <property type="match status" value="1"/>
</dbReference>
<gene>
    <name evidence="2" type="ORF">SOCG_02639</name>
</gene>
<reference evidence="2 3" key="1">
    <citation type="journal article" date="2011" name="Science">
        <title>Comparative functional genomics of the fission yeasts.</title>
        <authorList>
            <person name="Rhind N."/>
            <person name="Chen Z."/>
            <person name="Yassour M."/>
            <person name="Thompson D.A."/>
            <person name="Haas B.J."/>
            <person name="Habib N."/>
            <person name="Wapinski I."/>
            <person name="Roy S."/>
            <person name="Lin M.F."/>
            <person name="Heiman D.I."/>
            <person name="Young S.K."/>
            <person name="Furuya K."/>
            <person name="Guo Y."/>
            <person name="Pidoux A."/>
            <person name="Chen H.M."/>
            <person name="Robbertse B."/>
            <person name="Goldberg J.M."/>
            <person name="Aoki K."/>
            <person name="Bayne E.H."/>
            <person name="Berlin A.M."/>
            <person name="Desjardins C.A."/>
            <person name="Dobbs E."/>
            <person name="Dukaj L."/>
            <person name="Fan L."/>
            <person name="FitzGerald M.G."/>
            <person name="French C."/>
            <person name="Gujja S."/>
            <person name="Hansen K."/>
            <person name="Keifenheim D."/>
            <person name="Levin J.Z."/>
            <person name="Mosher R.A."/>
            <person name="Mueller C.A."/>
            <person name="Pfiffner J."/>
            <person name="Priest M."/>
            <person name="Russ C."/>
            <person name="Smialowska A."/>
            <person name="Swoboda P."/>
            <person name="Sykes S.M."/>
            <person name="Vaughn M."/>
            <person name="Vengrova S."/>
            <person name="Yoder R."/>
            <person name="Zeng Q."/>
            <person name="Allshire R."/>
            <person name="Baulcombe D."/>
            <person name="Birren B.W."/>
            <person name="Brown W."/>
            <person name="Ekwall K."/>
            <person name="Kellis M."/>
            <person name="Leatherwood J."/>
            <person name="Levin H."/>
            <person name="Margalit H."/>
            <person name="Martienssen R."/>
            <person name="Nieduszynski C.A."/>
            <person name="Spatafora J.W."/>
            <person name="Friedman N."/>
            <person name="Dalgaard J.Z."/>
            <person name="Baumann P."/>
            <person name="Niki H."/>
            <person name="Regev A."/>
            <person name="Nusbaum C."/>
        </authorList>
    </citation>
    <scope>NUCLEOTIDE SEQUENCE [LARGE SCALE GENOMIC DNA]</scope>
    <source>
        <strain evidence="3">yFS286</strain>
    </source>
</reference>
<dbReference type="SUPFAM" id="SSF51735">
    <property type="entry name" value="NAD(P)-binding Rossmann-fold domains"/>
    <property type="match status" value="1"/>
</dbReference>
<dbReference type="Proteomes" id="UP000016088">
    <property type="component" value="Unassembled WGS sequence"/>
</dbReference>
<dbReference type="OMA" id="KLIPLMC"/>
<dbReference type="RefSeq" id="XP_013016584.1">
    <property type="nucleotide sequence ID" value="XM_013161130.1"/>
</dbReference>
<accession>S9R4Z1</accession>
<proteinExistence type="predicted"/>